<dbReference type="InterPro" id="IPR011335">
    <property type="entry name" value="Restrct_endonuc-II-like"/>
</dbReference>
<dbReference type="InterPro" id="IPR038726">
    <property type="entry name" value="PDDEXK_AddAB-type"/>
</dbReference>
<comment type="caution">
    <text evidence="2">The sequence shown here is derived from an EMBL/GenBank/DDBJ whole genome shotgun (WGS) entry which is preliminary data.</text>
</comment>
<dbReference type="InterPro" id="IPR027417">
    <property type="entry name" value="P-loop_NTPase"/>
</dbReference>
<evidence type="ECO:0000259" key="1">
    <source>
        <dbReference type="Pfam" id="PF12705"/>
    </source>
</evidence>
<proteinExistence type="predicted"/>
<name>A0A2S7T9U1_9FLAO</name>
<sequence length="901" mass="103947">MADSFIHLVLEDLQKRDLAAEECTFIVPSQRTAIQLKRTIGQLSKRALFSPPVYTLTEWVAELCQKQSPSSSSLLLELFEAYRIIQTESEWVPFQTFMTWAPGLLSDFDQIDRYRVPAEELFEQLTELERIKRWDPSGDSTPLIDQHLAFCALLFPLYNQLNKQLADKAQGYSGALFREASELRATQNIKTNTSYVLLGFNALSTSESKLFQFLLEERTTHLYWDIDRLFLDQDYHDAGLFIRAYTQQWPYYKDHPVLGLHEKYQEAKKIRISQLPHPTTQAHYAGEWLKSKRESDSAALILADEELLPPLLQCIPDQVETLNITMGLPLKEQQLYQALDLIWQLEIRRTDEGWLSSDLRAATAHPRLSAYLRYKGIPESSLQRIGLLNLPERLNAESLSALLAQFVLPEEIFRAERFEPLSFLQNLLDFLPQVDLNTAGDHQSLGLLLRLLEETRLHCEQYPFLKDSMTVYALFAQSVRQASLDFIGNPFEGTQLMGILESRNLAFREVMITSLNEGILPKGEIGQSVIPYELQKHYGLPTTKEKDALFTYHFYRVLQWSQNIELVYSAPTDALMGGEPSRFIQQLLAEPMPAHTVEEESLASPVQIHRPLAIKIKKSPGLLVRLQQYAEEGFSPSSLSLYLRNPLDFYKRYVLRIPEIVQTELGLAPRLLGNVVHQCLEWLYEPVLNQNLDPAFYENELDHIPQLVKRGLLEELPGQETHRGKYVLIQKVIERYLHHFLEQEKALLESKSIRVLSLEQQYKTHLNKEKTRLLKGTLDRVEEVDGKIRIADYKTGKLILSELEYQGIGEDLREEKSQKRFQLLCYALLYKDATGHIPDQVGIYPIKDKGAGLQSLFERQGRNKTSVRLEEKEIEAFRVFLNVLIDEIMDPEIPFIENLDP</sequence>
<dbReference type="AlphaFoldDB" id="A0A2S7T9U1"/>
<dbReference type="Gene3D" id="3.90.320.10">
    <property type="match status" value="1"/>
</dbReference>
<dbReference type="InterPro" id="IPR011604">
    <property type="entry name" value="PDDEXK-like_dom_sf"/>
</dbReference>
<dbReference type="Pfam" id="PF12705">
    <property type="entry name" value="PDDEXK_1"/>
    <property type="match status" value="1"/>
</dbReference>
<gene>
    <name evidence="2" type="ORF">BST99_11850</name>
</gene>
<dbReference type="SUPFAM" id="SSF52540">
    <property type="entry name" value="P-loop containing nucleoside triphosphate hydrolases"/>
    <property type="match status" value="1"/>
</dbReference>
<reference evidence="3" key="1">
    <citation type="submission" date="2016-11" db="EMBL/GenBank/DDBJ databases">
        <title>Trade-off between light-utilization and light-protection in marine flavobacteria.</title>
        <authorList>
            <person name="Kumagai Y."/>
            <person name="Yoshizawa S."/>
            <person name="Kogure K."/>
        </authorList>
    </citation>
    <scope>NUCLEOTIDE SEQUENCE [LARGE SCALE GENOMIC DNA]</scope>
    <source>
        <strain evidence="3">SG-18</strain>
    </source>
</reference>
<dbReference type="SUPFAM" id="SSF52980">
    <property type="entry name" value="Restriction endonuclease-like"/>
    <property type="match status" value="1"/>
</dbReference>
<evidence type="ECO:0000313" key="3">
    <source>
        <dbReference type="Proteomes" id="UP000239366"/>
    </source>
</evidence>
<keyword evidence="3" id="KW-1185">Reference proteome</keyword>
<dbReference type="Proteomes" id="UP000239366">
    <property type="component" value="Unassembled WGS sequence"/>
</dbReference>
<accession>A0A2S7T9U1</accession>
<protein>
    <recommendedName>
        <fullName evidence="1">PD-(D/E)XK endonuclease-like domain-containing protein</fullName>
    </recommendedName>
</protein>
<organism evidence="2 3">
    <name type="scientific">Aureicoccus marinus</name>
    <dbReference type="NCBI Taxonomy" id="754435"/>
    <lineage>
        <taxon>Bacteria</taxon>
        <taxon>Pseudomonadati</taxon>
        <taxon>Bacteroidota</taxon>
        <taxon>Flavobacteriia</taxon>
        <taxon>Flavobacteriales</taxon>
        <taxon>Flavobacteriaceae</taxon>
        <taxon>Aureicoccus</taxon>
    </lineage>
</organism>
<feature type="domain" description="PD-(D/E)XK endonuclease-like" evidence="1">
    <location>
        <begin position="634"/>
        <end position="897"/>
    </location>
</feature>
<dbReference type="EMBL" id="MQVX01000001">
    <property type="protein sequence ID" value="PQJ16318.1"/>
    <property type="molecule type" value="Genomic_DNA"/>
</dbReference>
<evidence type="ECO:0000313" key="2">
    <source>
        <dbReference type="EMBL" id="PQJ16318.1"/>
    </source>
</evidence>